<sequence length="40" mass="4855">MNSLLFSYDFNLKKQEILVIKLMLYLKNVFTEINNKIVFE</sequence>
<dbReference type="Proteomes" id="UP000000755">
    <property type="component" value="Chromosome"/>
</dbReference>
<dbReference type="AlphaFoldDB" id="A0M3H8"/>
<name>A0M3H8_CHRFK</name>
<dbReference type="EMBL" id="CU207366">
    <property type="protein sequence ID" value="CAL67173.1"/>
    <property type="molecule type" value="Genomic_DNA"/>
</dbReference>
<dbReference type="STRING" id="411154.GFO_2209"/>
<proteinExistence type="predicted"/>
<reference evidence="1 2" key="1">
    <citation type="journal article" date="2006" name="Environ. Microbiol.">
        <title>Whole genome analysis of the marine Bacteroidetes'Gramella forsetii' reveals adaptations to degradation of polymeric organic matter.</title>
        <authorList>
            <person name="Bauer M."/>
            <person name="Kube M."/>
            <person name="Teeling H."/>
            <person name="Richter M."/>
            <person name="Lombardot T."/>
            <person name="Allers E."/>
            <person name="Wuerdemann C.A."/>
            <person name="Quast C."/>
            <person name="Kuhl H."/>
            <person name="Knaust F."/>
            <person name="Woebken D."/>
            <person name="Bischof K."/>
            <person name="Mussmann M."/>
            <person name="Choudhuri J.V."/>
            <person name="Meyer F."/>
            <person name="Reinhardt R."/>
            <person name="Amann R.I."/>
            <person name="Gloeckner F.O."/>
        </authorList>
    </citation>
    <scope>NUCLEOTIDE SEQUENCE [LARGE SCALE GENOMIC DNA]</scope>
    <source>
        <strain evidence="1 2">KT0803</strain>
    </source>
</reference>
<dbReference type="HOGENOM" id="CLU_3290353_0_0_10"/>
<protein>
    <submittedName>
        <fullName evidence="1">Uncharacterized protein</fullName>
    </submittedName>
</protein>
<evidence type="ECO:0000313" key="1">
    <source>
        <dbReference type="EMBL" id="CAL67173.1"/>
    </source>
</evidence>
<evidence type="ECO:0000313" key="2">
    <source>
        <dbReference type="Proteomes" id="UP000000755"/>
    </source>
</evidence>
<gene>
    <name evidence="1" type="ordered locus">GFO_2209</name>
</gene>
<dbReference type="KEGG" id="gfo:GFO_2209"/>
<accession>A0M3H8</accession>
<organism evidence="1 2">
    <name type="scientific">Christiangramia forsetii (strain DSM 17595 / CGMCC 1.15422 / KT0803)</name>
    <name type="common">Gramella forsetii</name>
    <dbReference type="NCBI Taxonomy" id="411154"/>
    <lineage>
        <taxon>Bacteria</taxon>
        <taxon>Pseudomonadati</taxon>
        <taxon>Bacteroidota</taxon>
        <taxon>Flavobacteriia</taxon>
        <taxon>Flavobacteriales</taxon>
        <taxon>Flavobacteriaceae</taxon>
        <taxon>Christiangramia</taxon>
    </lineage>
</organism>